<dbReference type="AlphaFoldDB" id="A0A840DPJ6"/>
<dbReference type="InterPro" id="IPR050485">
    <property type="entry name" value="Proline_metab_enzyme"/>
</dbReference>
<dbReference type="Pfam" id="PF00171">
    <property type="entry name" value="Aldedh"/>
    <property type="match status" value="1"/>
</dbReference>
<keyword evidence="1 4" id="KW-0560">Oxidoreductase</keyword>
<evidence type="ECO:0000313" key="5">
    <source>
        <dbReference type="Proteomes" id="UP000571183"/>
    </source>
</evidence>
<evidence type="ECO:0000259" key="3">
    <source>
        <dbReference type="Pfam" id="PF00171"/>
    </source>
</evidence>
<dbReference type="EC" id="1.2.1.88" evidence="4"/>
<feature type="domain" description="Aldehyde dehydrogenase" evidence="3">
    <location>
        <begin position="562"/>
        <end position="935"/>
    </location>
</feature>
<feature type="non-terminal residue" evidence="4">
    <location>
        <position position="1"/>
    </location>
</feature>
<dbReference type="EC" id="1.5.5.2" evidence="4"/>
<dbReference type="Gene3D" id="3.40.309.10">
    <property type="entry name" value="Aldehyde Dehydrogenase, Chain A, domain 2"/>
    <property type="match status" value="1"/>
</dbReference>
<dbReference type="InterPro" id="IPR016161">
    <property type="entry name" value="Ald_DH/histidinol_DH"/>
</dbReference>
<dbReference type="GO" id="GO:0009898">
    <property type="term" value="C:cytoplasmic side of plasma membrane"/>
    <property type="evidence" value="ECO:0007669"/>
    <property type="project" value="TreeGrafter"/>
</dbReference>
<dbReference type="GO" id="GO:0004657">
    <property type="term" value="F:proline dehydrogenase activity"/>
    <property type="evidence" value="ECO:0007669"/>
    <property type="project" value="UniProtKB-EC"/>
</dbReference>
<dbReference type="PANTHER" id="PTHR42862:SF1">
    <property type="entry name" value="DELTA-1-PYRROLINE-5-CARBOXYLATE DEHYDROGENASE 2, ISOFORM A-RELATED"/>
    <property type="match status" value="1"/>
</dbReference>
<protein>
    <submittedName>
        <fullName evidence="4">RHH-type proline utilization regulon transcriptional repressor/proline dehydrogenase/delta 1-pyrroline-5-carboxylate dehydrogenase</fullName>
        <ecNumber evidence="4">1.2.1.88</ecNumber>
        <ecNumber evidence="4">1.5.5.2</ecNumber>
    </submittedName>
</protein>
<evidence type="ECO:0000256" key="2">
    <source>
        <dbReference type="ARBA" id="ARBA00023027"/>
    </source>
</evidence>
<dbReference type="Proteomes" id="UP000571183">
    <property type="component" value="Unassembled WGS sequence"/>
</dbReference>
<evidence type="ECO:0000256" key="1">
    <source>
        <dbReference type="ARBA" id="ARBA00023002"/>
    </source>
</evidence>
<keyword evidence="5" id="KW-1185">Reference proteome</keyword>
<dbReference type="Gene3D" id="3.20.20.220">
    <property type="match status" value="1"/>
</dbReference>
<proteinExistence type="predicted"/>
<dbReference type="InterPro" id="IPR015590">
    <property type="entry name" value="Aldehyde_DH_dom"/>
</dbReference>
<comment type="caution">
    <text evidence="4">The sequence shown here is derived from an EMBL/GenBank/DDBJ whole genome shotgun (WGS) entry which is preliminary data.</text>
</comment>
<dbReference type="InterPro" id="IPR016163">
    <property type="entry name" value="Ald_DH_C"/>
</dbReference>
<evidence type="ECO:0000313" key="4">
    <source>
        <dbReference type="EMBL" id="MBB4072017.1"/>
    </source>
</evidence>
<sequence>NSTFTQQLLQLIANSDDAVLTALGLRKLTQEIPPDLPRKDKIALRAGSLTALGVPWAVPLAAKRWLRERATHLLCAANLPSDSPRGADPHLSNALQELRTQNSPAQVELHGEKVLGPEASHRELRRLLGLAYMPEVEYLLADVGRLAPGDAWASEARAQRAVAALRQLITEGAEHGTFVTITASTYGDSLLAATVTNKLLADPDVLPHQFGITLYAEVPESFEILTALAIHASGRKAVGGGNLQVRIALRSTASRESIDSLLSGQQFAVLESRAEIEAAAMKLLLQAQRIAGVTTVFCSDSPYVVAAALAQLEPAATVIEVRSGICPELVLALTATGIVTRVTLPVVSKDDFRAIMPHLLALTAEAADDKSAVARSRMLESEYLPAEELRYAELQHLYEVCERAAEPAQLPRRTQDRAREWDPSDRDSALFYRPADDPFMRETGGLTAAVLGLNSDPDTGEIILEQQVLPRTVPVVSESGFAAEPGTDVTRFPNRQWFRAQISADLTEPSAQRDATQVAAQSVTQDAVANPTQPEMVSHESARAQTDPPEIGTINTVVLQNTLTARARVLRRIALTTVAERDLFTRLFAAHTELSAKQIDAQVNTLIDTARYLAQQAEGLERVRGARFRPAGRVLLAGDETAFLVDLLAAFLAEYAAGNPVYFGLPAAHIEFVTRVLSQWQTAGLPHQAFEIVVFDDFVTEPAAYEIVRGVTVGSLSLRRAVMRAKPALAVNSRSYQLGVATVTPNADYPAAAAAIVESAFGGDDAGLRQVRAVCAVGSAYRAERFRQLLIDAVRSIPAGVTHTTDPLQHALPPLPHPPTAAEYEALTALERGETWLLPPRQLDDSGLVWSPGIKAGISPHSSFWEVAARLPVLGLVHSRSLSEALSTANELGSGAVAALFSWDTEEIIPWLDRAKAATLTVNRPTSGARVERLPGGTWSGANSSIAPLTGGPHQLLTLGTWQLREGTPSTTLHLRGLEPEIAMLIETTQEWLDYAEFDRLRRAALADALTWRTQLGVARDVSNLGVEHNILRYWPVASHIRVAEDTPIEQIVRVLSAALLVRAPISVSTGMALPEPVAQLLQRQGVEVTLETDATWVERIAVTGPQVAGVPAVRIRLIGADAASIGEWVVDRASVAIWAEPVTMAGPLELLTFLREQAVSIAAWRDAMVARQPRLLDWLREIGR</sequence>
<name>A0A840DPJ6_9MICO</name>
<dbReference type="EMBL" id="JACIFD010000014">
    <property type="protein sequence ID" value="MBB4072017.1"/>
    <property type="molecule type" value="Genomic_DNA"/>
</dbReference>
<dbReference type="GO" id="GO:0010133">
    <property type="term" value="P:L-proline catabolic process to L-glutamate"/>
    <property type="evidence" value="ECO:0007669"/>
    <property type="project" value="TreeGrafter"/>
</dbReference>
<dbReference type="GO" id="GO:0003842">
    <property type="term" value="F:L-glutamate gamma-semialdehyde dehydrogenase activity"/>
    <property type="evidence" value="ECO:0007669"/>
    <property type="project" value="UniProtKB-EC"/>
</dbReference>
<dbReference type="PANTHER" id="PTHR42862">
    <property type="entry name" value="DELTA-1-PYRROLINE-5-CARBOXYLATE DEHYDROGENASE 1, ISOFORM A-RELATED"/>
    <property type="match status" value="1"/>
</dbReference>
<reference evidence="4" key="1">
    <citation type="submission" date="2020-08" db="EMBL/GenBank/DDBJ databases">
        <title>Sequencing the genomes of 1000 actinobacteria strains.</title>
        <authorList>
            <person name="Klenk H.-P."/>
        </authorList>
    </citation>
    <scope>NUCLEOTIDE SEQUENCE [LARGE SCALE GENOMIC DNA]</scope>
    <source>
        <strain evidence="4">DSM 27064</strain>
    </source>
</reference>
<organism evidence="4 5">
    <name type="scientific">Canibacter oris</name>
    <dbReference type="NCBI Taxonomy" id="1365628"/>
    <lineage>
        <taxon>Bacteria</taxon>
        <taxon>Bacillati</taxon>
        <taxon>Actinomycetota</taxon>
        <taxon>Actinomycetes</taxon>
        <taxon>Micrococcales</taxon>
        <taxon>Microbacteriaceae</taxon>
        <taxon>Canibacter</taxon>
    </lineage>
</organism>
<accession>A0A840DPJ6</accession>
<keyword evidence="2" id="KW-0520">NAD</keyword>
<dbReference type="InterPro" id="IPR016162">
    <property type="entry name" value="Ald_DH_N"/>
</dbReference>
<gene>
    <name evidence="4" type="ORF">F5897_001340</name>
</gene>
<dbReference type="SUPFAM" id="SSF53720">
    <property type="entry name" value="ALDH-like"/>
    <property type="match status" value="1"/>
</dbReference>
<dbReference type="RefSeq" id="WP_183304941.1">
    <property type="nucleotide sequence ID" value="NZ_JACIFD010000014.1"/>
</dbReference>
<dbReference type="Gene3D" id="3.40.605.10">
    <property type="entry name" value="Aldehyde Dehydrogenase, Chain A, domain 1"/>
    <property type="match status" value="1"/>
</dbReference>